<accession>A0A1B2DLU7</accession>
<proteinExistence type="predicted"/>
<evidence type="ECO:0000259" key="2">
    <source>
        <dbReference type="Pfam" id="PF20469"/>
    </source>
</evidence>
<dbReference type="Pfam" id="PF13175">
    <property type="entry name" value="AAA_15"/>
    <property type="match status" value="2"/>
</dbReference>
<dbReference type="SUPFAM" id="SSF52540">
    <property type="entry name" value="P-loop containing nucleoside triphosphate hydrolases"/>
    <property type="match status" value="1"/>
</dbReference>
<dbReference type="EMBL" id="CP016808">
    <property type="protein sequence ID" value="ANY68676.1"/>
    <property type="molecule type" value="Genomic_DNA"/>
</dbReference>
<dbReference type="PANTHER" id="PTHR43581">
    <property type="entry name" value="ATP/GTP PHOSPHATASE"/>
    <property type="match status" value="1"/>
</dbReference>
<feature type="domain" description="Endonuclease GajA/Old nuclease/RecF-like AAA" evidence="1">
    <location>
        <begin position="268"/>
        <end position="349"/>
    </location>
</feature>
<sequence>MNIAKLKAMNFRGIKECEIFLIGKTVLVGDNNIGKSTLLEAIDLVLGPERLARFPVIDEHDFYAGEYLNENNEAIEIFIEVVVIDLSEEQQRHFRNHLEWWDNNKKTLLESPPPEATDEKGVEAALRVCFRGKYDSDEDDFLGKTFFMSPLKEDSSFDIFGTKDKRQCGFLYLRTLRTGSRALSLERGSLLDIIIKLKEIQLPMWEEVLSQLRTISVAENPDLGVSDILQSVQSAVRSFVPSDWADKPHFRVSDLTRSNLRKILTVFMSTGALRQNGEEYAAPFQHQGTGTINTLVLSLLSMIAELKQNVIFAMEEPEIAIPPATQKRIIQSICSKSAQAIFTSHSPYVLEEFAPSEILVINRVNGKVEGIPAQYPPTIKPKKYRDEFRRRFCEALLTRRVLITEGRTEYDSFPAAARRLQELYPCKFKSLEELGFAIVNAEAESQVAPLGEYFRGLGKTTFAVFDKQNETSKAAIEKSVDHPFEAQEHGFEDVILNGSHESALRRYAMLLVKSDEWPSGLSVQKPSDDIEMTELKKSLRVFLGKSKASGVTADFLGQCSMEEMPDFIITTLQSIQALVERNIASDSEEGLEDEEATEDFFE</sequence>
<evidence type="ECO:0000313" key="3">
    <source>
        <dbReference type="EMBL" id="ANY68676.1"/>
    </source>
</evidence>
<dbReference type="InterPro" id="IPR051396">
    <property type="entry name" value="Bact_Antivir_Def_Nuclease"/>
</dbReference>
<organism evidence="3">
    <name type="scientific">Paenibacillus sp. BIHB 4019</name>
    <dbReference type="NCBI Taxonomy" id="1870819"/>
    <lineage>
        <taxon>Bacteria</taxon>
        <taxon>Bacillati</taxon>
        <taxon>Bacillota</taxon>
        <taxon>Bacilli</taxon>
        <taxon>Bacillales</taxon>
        <taxon>Paenibacillaceae</taxon>
        <taxon>Paenibacillus</taxon>
    </lineage>
</organism>
<dbReference type="Gene3D" id="3.40.50.300">
    <property type="entry name" value="P-loop containing nucleotide triphosphate hydrolases"/>
    <property type="match status" value="2"/>
</dbReference>
<keyword evidence="3" id="KW-0540">Nuclease</keyword>
<dbReference type="GO" id="GO:0004519">
    <property type="term" value="F:endonuclease activity"/>
    <property type="evidence" value="ECO:0007669"/>
    <property type="project" value="UniProtKB-KW"/>
</dbReference>
<gene>
    <name evidence="3" type="ORF">BBD42_21045</name>
</gene>
<evidence type="ECO:0000259" key="1">
    <source>
        <dbReference type="Pfam" id="PF13175"/>
    </source>
</evidence>
<keyword evidence="3" id="KW-0378">Hydrolase</keyword>
<dbReference type="RefSeq" id="WP_099519780.1">
    <property type="nucleotide sequence ID" value="NZ_CP016808.1"/>
</dbReference>
<dbReference type="PANTHER" id="PTHR43581:SF4">
    <property type="entry name" value="ATP_GTP PHOSPHATASE"/>
    <property type="match status" value="1"/>
</dbReference>
<dbReference type="AlphaFoldDB" id="A0A1B2DLU7"/>
<dbReference type="InterPro" id="IPR027417">
    <property type="entry name" value="P-loop_NTPase"/>
</dbReference>
<protein>
    <submittedName>
        <fullName evidence="3">ATP-dependent endonuclease</fullName>
    </submittedName>
</protein>
<reference evidence="3" key="1">
    <citation type="submission" date="2016-08" db="EMBL/GenBank/DDBJ databases">
        <title>Complete Genome Seqeunce of Paenibacillus sp. BIHB 4019 from tea rhizoplane.</title>
        <authorList>
            <person name="Thakur R."/>
            <person name="Swarnkar M.K."/>
            <person name="Gulati A."/>
        </authorList>
    </citation>
    <scope>NUCLEOTIDE SEQUENCE [LARGE SCALE GENOMIC DNA]</scope>
    <source>
        <strain evidence="3">BIHB4019</strain>
    </source>
</reference>
<keyword evidence="3" id="KW-0255">Endonuclease</keyword>
<dbReference type="InterPro" id="IPR041685">
    <property type="entry name" value="AAA_GajA/Old/RecF-like"/>
</dbReference>
<name>A0A1B2DLU7_9BACL</name>
<dbReference type="Pfam" id="PF20469">
    <property type="entry name" value="OLD-like_TOPRIM"/>
    <property type="match status" value="1"/>
</dbReference>
<feature type="domain" description="OLD protein-like TOPRIM" evidence="2">
    <location>
        <begin position="397"/>
        <end position="466"/>
    </location>
</feature>
<feature type="domain" description="Endonuclease GajA/Old nuclease/RecF-like AAA" evidence="1">
    <location>
        <begin position="1"/>
        <end position="81"/>
    </location>
</feature>
<dbReference type="InterPro" id="IPR034139">
    <property type="entry name" value="TOPRIM_OLD"/>
</dbReference>